<dbReference type="PANTHER" id="PTHR15437:SF1">
    <property type="entry name" value="TRANSCRIPTION TERMINATION FACTOR 2, MITOCHONDRIAL"/>
    <property type="match status" value="1"/>
</dbReference>
<sequence length="244" mass="27737">LSVDIQKIHQLKSMLGKSPAYVTEMASLLRDIGAEGLVIAWVLELYPEARSVEIHLTHLTGIIEKILASFTCASHHANQRADIDYLQFAPEQAHRHKADGQHPPEFQNKEMVHLELRGNATNMKIWLQKLLSQNPFVLLKPSELLSNNLLFLETRGFTTAELLRLLSKLRGFVTKLNRDSMRLNLAYSKETLGCSEAKLRDTVLNCPALLYYPETILAEQTPTVLELTTQIYVQKLCSYHFLTL</sequence>
<dbReference type="Gene3D" id="1.25.70.10">
    <property type="entry name" value="Transcription termination factor 3, mitochondrial"/>
    <property type="match status" value="1"/>
</dbReference>
<protein>
    <submittedName>
        <fullName evidence="3">Mitochondrial transcription termination factor 2</fullName>
    </submittedName>
</protein>
<reference evidence="3" key="2">
    <citation type="submission" date="2025-09" db="UniProtKB">
        <authorList>
            <consortium name="Ensembl"/>
        </authorList>
    </citation>
    <scope>IDENTIFICATION</scope>
</reference>
<comment type="similarity">
    <text evidence="1">Belongs to the mTERF family.</text>
</comment>
<dbReference type="Ensembl" id="ENSSTUT00000122121.1">
    <property type="protein sequence ID" value="ENSSTUP00000114104.1"/>
    <property type="gene ID" value="ENSSTUG00000050335.1"/>
</dbReference>
<name>A0A674F298_SALTR</name>
<dbReference type="AlphaFoldDB" id="A0A674F298"/>
<keyword evidence="4" id="KW-1185">Reference proteome</keyword>
<organism evidence="3 4">
    <name type="scientific">Salmo trutta</name>
    <name type="common">Brown trout</name>
    <dbReference type="NCBI Taxonomy" id="8032"/>
    <lineage>
        <taxon>Eukaryota</taxon>
        <taxon>Metazoa</taxon>
        <taxon>Chordata</taxon>
        <taxon>Craniata</taxon>
        <taxon>Vertebrata</taxon>
        <taxon>Euteleostomi</taxon>
        <taxon>Actinopterygii</taxon>
        <taxon>Neopterygii</taxon>
        <taxon>Teleostei</taxon>
        <taxon>Protacanthopterygii</taxon>
        <taxon>Salmoniformes</taxon>
        <taxon>Salmonidae</taxon>
        <taxon>Salmoninae</taxon>
        <taxon>Salmo</taxon>
    </lineage>
</organism>
<reference evidence="3" key="1">
    <citation type="submission" date="2025-08" db="UniProtKB">
        <authorList>
            <consortium name="Ensembl"/>
        </authorList>
    </citation>
    <scope>IDENTIFICATION</scope>
</reference>
<dbReference type="GeneTree" id="ENSGT00530000063817"/>
<dbReference type="GO" id="GO:0003676">
    <property type="term" value="F:nucleic acid binding"/>
    <property type="evidence" value="ECO:0007669"/>
    <property type="project" value="InterPro"/>
</dbReference>
<dbReference type="Pfam" id="PF02536">
    <property type="entry name" value="mTERF"/>
    <property type="match status" value="1"/>
</dbReference>
<dbReference type="PANTHER" id="PTHR15437">
    <property type="entry name" value="TRANSCRIPTION TERMINATION FACTOR, MITOCHONDRIAL"/>
    <property type="match status" value="1"/>
</dbReference>
<evidence type="ECO:0000313" key="3">
    <source>
        <dbReference type="Ensembl" id="ENSSTUP00000114104.1"/>
    </source>
</evidence>
<dbReference type="InterPro" id="IPR003690">
    <property type="entry name" value="MTERF"/>
</dbReference>
<dbReference type="Proteomes" id="UP000472277">
    <property type="component" value="Chromosome 17"/>
</dbReference>
<dbReference type="GO" id="GO:0005759">
    <property type="term" value="C:mitochondrial matrix"/>
    <property type="evidence" value="ECO:0007669"/>
    <property type="project" value="TreeGrafter"/>
</dbReference>
<dbReference type="GO" id="GO:0006393">
    <property type="term" value="P:termination of mitochondrial transcription"/>
    <property type="evidence" value="ECO:0007669"/>
    <property type="project" value="TreeGrafter"/>
</dbReference>
<evidence type="ECO:0000313" key="4">
    <source>
        <dbReference type="Proteomes" id="UP000472277"/>
    </source>
</evidence>
<dbReference type="OMA" id="RPREICG"/>
<dbReference type="InterPro" id="IPR038538">
    <property type="entry name" value="MTERF_sf"/>
</dbReference>
<keyword evidence="2" id="KW-0809">Transit peptide</keyword>
<accession>A0A674F298</accession>
<evidence type="ECO:0000256" key="1">
    <source>
        <dbReference type="ARBA" id="ARBA00007692"/>
    </source>
</evidence>
<proteinExistence type="inferred from homology"/>
<evidence type="ECO:0000256" key="2">
    <source>
        <dbReference type="ARBA" id="ARBA00022946"/>
    </source>
</evidence>